<keyword evidence="4" id="KW-0732">Signal</keyword>
<proteinExistence type="predicted"/>
<dbReference type="Gene3D" id="2.10.60.10">
    <property type="entry name" value="CD59"/>
    <property type="match status" value="1"/>
</dbReference>
<comment type="caution">
    <text evidence="10">The sequence shown here is derived from an EMBL/GenBank/DDBJ whole genome shotgun (WGS) entry which is preliminary data.</text>
</comment>
<evidence type="ECO:0000256" key="1">
    <source>
        <dbReference type="ARBA" id="ARBA00004589"/>
    </source>
</evidence>
<dbReference type="InterPro" id="IPR018363">
    <property type="entry name" value="CD59_antigen_CS"/>
</dbReference>
<protein>
    <recommendedName>
        <fullName evidence="2">CD59 glycoprotein</fullName>
    </recommendedName>
</protein>
<dbReference type="CDD" id="cd23554">
    <property type="entry name" value="TFP_LU_ECD_CD59"/>
    <property type="match status" value="1"/>
</dbReference>
<keyword evidence="9" id="KW-1133">Transmembrane helix</keyword>
<evidence type="ECO:0000313" key="10">
    <source>
        <dbReference type="EMBL" id="KAF3833976.1"/>
    </source>
</evidence>
<keyword evidence="9" id="KW-0812">Transmembrane</keyword>
<dbReference type="InterPro" id="IPR045860">
    <property type="entry name" value="Snake_toxin-like_sf"/>
</dbReference>
<keyword evidence="5 9" id="KW-0472">Membrane</keyword>
<evidence type="ECO:0000256" key="5">
    <source>
        <dbReference type="ARBA" id="ARBA00023136"/>
    </source>
</evidence>
<feature type="transmembrane region" description="Helical" evidence="9">
    <location>
        <begin position="37"/>
        <end position="55"/>
    </location>
</feature>
<accession>A0A7J5XAE7</accession>
<name>A0A7J5XAE7_DISMA</name>
<keyword evidence="11" id="KW-1185">Reference proteome</keyword>
<dbReference type="SUPFAM" id="SSF57302">
    <property type="entry name" value="Snake toxin-like"/>
    <property type="match status" value="1"/>
</dbReference>
<organism evidence="10 11">
    <name type="scientific">Dissostichus mawsoni</name>
    <name type="common">Antarctic cod</name>
    <dbReference type="NCBI Taxonomy" id="36200"/>
    <lineage>
        <taxon>Eukaryota</taxon>
        <taxon>Metazoa</taxon>
        <taxon>Chordata</taxon>
        <taxon>Craniata</taxon>
        <taxon>Vertebrata</taxon>
        <taxon>Euteleostomi</taxon>
        <taxon>Actinopterygii</taxon>
        <taxon>Neopterygii</taxon>
        <taxon>Teleostei</taxon>
        <taxon>Neoteleostei</taxon>
        <taxon>Acanthomorphata</taxon>
        <taxon>Eupercaria</taxon>
        <taxon>Perciformes</taxon>
        <taxon>Notothenioidei</taxon>
        <taxon>Nototheniidae</taxon>
        <taxon>Dissostichus</taxon>
    </lineage>
</organism>
<dbReference type="AlphaFoldDB" id="A0A7J5XAE7"/>
<keyword evidence="8" id="KW-0449">Lipoprotein</keyword>
<keyword evidence="3" id="KW-0336">GPI-anchor</keyword>
<gene>
    <name evidence="10" type="ORF">F7725_025180</name>
</gene>
<reference evidence="10 11" key="1">
    <citation type="submission" date="2020-03" db="EMBL/GenBank/DDBJ databases">
        <title>Dissostichus mawsoni Genome sequencing and assembly.</title>
        <authorList>
            <person name="Park H."/>
        </authorList>
    </citation>
    <scope>NUCLEOTIDE SEQUENCE [LARGE SCALE GENOMIC DNA]</scope>
    <source>
        <strain evidence="10">DM0001</strain>
        <tissue evidence="10">Muscle</tissue>
    </source>
</reference>
<dbReference type="GO" id="GO:0098552">
    <property type="term" value="C:side of membrane"/>
    <property type="evidence" value="ECO:0007669"/>
    <property type="project" value="UniProtKB-KW"/>
</dbReference>
<evidence type="ECO:0000313" key="11">
    <source>
        <dbReference type="Proteomes" id="UP000518266"/>
    </source>
</evidence>
<evidence type="ECO:0000256" key="7">
    <source>
        <dbReference type="ARBA" id="ARBA00023180"/>
    </source>
</evidence>
<evidence type="ECO:0000256" key="3">
    <source>
        <dbReference type="ARBA" id="ARBA00022622"/>
    </source>
</evidence>
<dbReference type="Proteomes" id="UP000518266">
    <property type="component" value="Unassembled WGS sequence"/>
</dbReference>
<dbReference type="EMBL" id="JAAKFY010000026">
    <property type="protein sequence ID" value="KAF3833976.1"/>
    <property type="molecule type" value="Genomic_DNA"/>
</dbReference>
<comment type="subcellular location">
    <subcellularLocation>
        <location evidence="1">Membrane</location>
        <topology evidence="1">Lipid-anchor</topology>
        <topology evidence="1">GPI-anchor</topology>
    </subcellularLocation>
</comment>
<dbReference type="PROSITE" id="PS00983">
    <property type="entry name" value="LY6_UPAR"/>
    <property type="match status" value="1"/>
</dbReference>
<dbReference type="Pfam" id="PF25152">
    <property type="entry name" value="CD59"/>
    <property type="match status" value="1"/>
</dbReference>
<evidence type="ECO:0000256" key="9">
    <source>
        <dbReference type="SAM" id="Phobius"/>
    </source>
</evidence>
<sequence>MLSTAAYASSTAGDPETDPNQPKLANLTAFSVTMRSSVVFCLAVSFAMFGFGLSIQCYSCPDGSSNSCAAKLECNEGQDSCLKLTSGENTYTSCMRYADCDFMTLAIRYSLADFEFNCCQSKLCNGKEKSGFQKFKDFFG</sequence>
<evidence type="ECO:0000256" key="8">
    <source>
        <dbReference type="ARBA" id="ARBA00023288"/>
    </source>
</evidence>
<evidence type="ECO:0000256" key="2">
    <source>
        <dbReference type="ARBA" id="ARBA00015038"/>
    </source>
</evidence>
<keyword evidence="7" id="KW-0325">Glycoprotein</keyword>
<keyword evidence="6" id="KW-1015">Disulfide bond</keyword>
<dbReference type="OrthoDB" id="10011411at2759"/>
<evidence type="ECO:0000256" key="4">
    <source>
        <dbReference type="ARBA" id="ARBA00022729"/>
    </source>
</evidence>
<dbReference type="InterPro" id="IPR056949">
    <property type="entry name" value="CD59"/>
</dbReference>
<evidence type="ECO:0000256" key="6">
    <source>
        <dbReference type="ARBA" id="ARBA00023157"/>
    </source>
</evidence>